<gene>
    <name evidence="6" type="ORF">STAS_10465</name>
</gene>
<feature type="region of interest" description="Disordered" evidence="4">
    <location>
        <begin position="1376"/>
        <end position="1427"/>
    </location>
</feature>
<dbReference type="InterPro" id="IPR011684">
    <property type="entry name" value="NAB"/>
</dbReference>
<feature type="domain" description="NAB" evidence="5">
    <location>
        <begin position="13"/>
        <end position="93"/>
    </location>
</feature>
<keyword evidence="6" id="KW-0808">Transferase</keyword>
<dbReference type="Pfam" id="PF07765">
    <property type="entry name" value="KIP1"/>
    <property type="match status" value="1"/>
</dbReference>
<dbReference type="PANTHER" id="PTHR32258:SF6">
    <property type="entry name" value="PROTEIN NETWORKED 1A"/>
    <property type="match status" value="1"/>
</dbReference>
<dbReference type="PROSITE" id="PS51774">
    <property type="entry name" value="NAB"/>
    <property type="match status" value="1"/>
</dbReference>
<feature type="coiled-coil region" evidence="3">
    <location>
        <begin position="637"/>
        <end position="727"/>
    </location>
</feature>
<dbReference type="GO" id="GO:0051015">
    <property type="term" value="F:actin filament binding"/>
    <property type="evidence" value="ECO:0007669"/>
    <property type="project" value="TreeGrafter"/>
</dbReference>
<keyword evidence="1 3" id="KW-0175">Coiled coil</keyword>
<feature type="coiled-coil region" evidence="3">
    <location>
        <begin position="1068"/>
        <end position="1102"/>
    </location>
</feature>
<protein>
    <submittedName>
        <fullName evidence="6">Kinase interacting family protein</fullName>
    </submittedName>
</protein>
<dbReference type="EMBL" id="BKCP01004861">
    <property type="protein sequence ID" value="GER34259.1"/>
    <property type="molecule type" value="Genomic_DNA"/>
</dbReference>
<name>A0A5A7PND4_STRAF</name>
<accession>A0A5A7PND4</accession>
<keyword evidence="7" id="KW-1185">Reference proteome</keyword>
<dbReference type="GO" id="GO:0016301">
    <property type="term" value="F:kinase activity"/>
    <property type="evidence" value="ECO:0007669"/>
    <property type="project" value="UniProtKB-KW"/>
</dbReference>
<dbReference type="Proteomes" id="UP000325081">
    <property type="component" value="Unassembled WGS sequence"/>
</dbReference>
<feature type="coiled-coil region" evidence="3">
    <location>
        <begin position="326"/>
        <end position="539"/>
    </location>
</feature>
<comment type="caution">
    <text evidence="6">The sequence shown here is derived from an EMBL/GenBank/DDBJ whole genome shotgun (WGS) entry which is preliminary data.</text>
</comment>
<evidence type="ECO:0000259" key="5">
    <source>
        <dbReference type="PROSITE" id="PS51774"/>
    </source>
</evidence>
<evidence type="ECO:0000256" key="2">
    <source>
        <dbReference type="ARBA" id="ARBA00038006"/>
    </source>
</evidence>
<evidence type="ECO:0000256" key="4">
    <source>
        <dbReference type="SAM" id="MobiDB-lite"/>
    </source>
</evidence>
<comment type="similarity">
    <text evidence="2">Belongs to the NET family.</text>
</comment>
<proteinExistence type="inferred from homology"/>
<dbReference type="GO" id="GO:0005886">
    <property type="term" value="C:plasma membrane"/>
    <property type="evidence" value="ECO:0007669"/>
    <property type="project" value="TreeGrafter"/>
</dbReference>
<reference evidence="7" key="1">
    <citation type="journal article" date="2019" name="Curr. Biol.">
        <title>Genome Sequence of Striga asiatica Provides Insight into the Evolution of Plant Parasitism.</title>
        <authorList>
            <person name="Yoshida S."/>
            <person name="Kim S."/>
            <person name="Wafula E.K."/>
            <person name="Tanskanen J."/>
            <person name="Kim Y.M."/>
            <person name="Honaas L."/>
            <person name="Yang Z."/>
            <person name="Spallek T."/>
            <person name="Conn C.E."/>
            <person name="Ichihashi Y."/>
            <person name="Cheong K."/>
            <person name="Cui S."/>
            <person name="Der J.P."/>
            <person name="Gundlach H."/>
            <person name="Jiao Y."/>
            <person name="Hori C."/>
            <person name="Ishida J.K."/>
            <person name="Kasahara H."/>
            <person name="Kiba T."/>
            <person name="Kim M.S."/>
            <person name="Koo N."/>
            <person name="Laohavisit A."/>
            <person name="Lee Y.H."/>
            <person name="Lumba S."/>
            <person name="McCourt P."/>
            <person name="Mortimer J.C."/>
            <person name="Mutuku J.M."/>
            <person name="Nomura T."/>
            <person name="Sasaki-Sekimoto Y."/>
            <person name="Seto Y."/>
            <person name="Wang Y."/>
            <person name="Wakatake T."/>
            <person name="Sakakibara H."/>
            <person name="Demura T."/>
            <person name="Yamaguchi S."/>
            <person name="Yoneyama K."/>
            <person name="Manabe R.I."/>
            <person name="Nelson D.C."/>
            <person name="Schulman A.H."/>
            <person name="Timko M.P."/>
            <person name="dePamphilis C.W."/>
            <person name="Choi D."/>
            <person name="Shirasu K."/>
        </authorList>
    </citation>
    <scope>NUCLEOTIDE SEQUENCE [LARGE SCALE GENOMIC DNA]</scope>
    <source>
        <strain evidence="7">cv. UVA1</strain>
    </source>
</reference>
<sequence length="1772" mass="203554">MTTLSQSESRRKYSWWWDSHISPKNSKWLQENLTDMDAKVKSMIKLIEEDADSFARRAEMYYKKRPELMRLVEEFYRAYRALAERYNHATCELHHAHRALSRAKIPIFENENEQTNENFPEPSNENQDLEVNLKMALAEASAEKEDALLKYRECVKKLSCMEFELNSAETNAKRLDEKASRAEIEVQTLKEALVQLEVEKNAGIIKHEQCLHKIADLEEVLARAEEDNKRQYMRAVEVENEAQALSDEISRLRVEKNAVFKKYEECLEKLSALESVVSVAENEGIVLREKAEKAEKEVCELKGAIADLHKEREASALQYRGCLETMSELEKELLSVKEDVERLNKDVSVKNMKLEKARENLKFLETSNLSLKTEAENLTRKIVSKDRELSEKQVELENLRTCLGDENFRREQIEATLQSLQNLHSHSQDNQRALKVELENVLRVLKDLEENKGFLEEEIQHVRDENQNLTQKSLSSAVSMENMQNEILELREIKERLDKEVLDHINLSDSLQKEIMSLKEEIKSLNKSYQAVVEQVEAAGLRENCLGASLKSLRDENSNLRQMSETGANENSILLKKLESMQELLSKKATSENYASDMKAELESSQKEAIALHESCRLVEGEKATLAAEKASLLSQLETITETMHKLLEKNAVLENSLSTAKVELEGLREKSKGLEEICELLKNERSFLLNERSTLASKLETVERRLKSMEKRYNGLEKKYVDIKKEKYAVHCQVEELKASLSVEKQERTSSKVQSETKLAGLKDKIHFLEEENKRKKKELEDELKKSLKAQFEISILQKFTKDMEEKNSSLVVECQKHVEASKLAEKLISELESENLEQQVESEILLDEIEQLRLSIFQIFRALETCEGKFENEQAFVHHILGNIEDLKSSATGHEDDKELLLVENSVLLTLLEQLESRGVEIESQKISLEEEIKTMAGNLEMAKNEKDEFLDMNRKLTLNAHESNRHAAVLEAEMDNLRKKQAGLHKDYVLSKESYSQVNLENKSLLKKFCDLKEEKVLLDQHNDTVLIEYLAAGKESAFLRSFGEEKVYELNLLLEDLNRQHKINRGLEREMSILTEKVEFLETENLLLKDCVHNLEREMLGMREYNVQTKKEAVSVKENLLQTKAKLLDSEVKLEAAENLNLKLFATVDELENDILSSMRIKENLENKMIELSQNNSIQKSEIESLHTVQTNMETELGQLREEIKQKIIREQTLSSELQEKNNEFTLWESEASGFYFDLQISSSVHKILLTNKLGELAEVYQILDNENTSKTTLIQEMKGNIRSMENEIIVLKSRLHAYAPVIDALRDDVTSLENSARLTKAKSSHKYSADEPEIESDPRKCASSETTHPENNSLASLQTLHAKIKTISKLMEQTNKPTLHRRSSSRKHREKLTSTDETETPPSKSVRCLGRDPPKTNKAKPRKLTSAMKDIPLDRAWESPELTIGESLRLSSCKMTEKDIVFDHIKKFNNNNNNNNNKSDFPSTDSDIEKELRVELPRKSCENERKILERLSMDGARLENLRTTLGILRAKLEETGKKGRKSKNLDLETVWEQVAEAEDTVEYLAEVNGQLLRNIESCPSPDRKFSPKAREAVRMRRRKVGEQAKRGSERIGRLQLEVQKIQYVVLRMDEEKKSGVGKGKGVYFFRSKNVVLRDFIGKRNGLQIQQVVPPEAATAGRKLVSRRRREIANPSWRMVGEAVAEEMDELVGVVVNANRLRRSVLADVVNANTVNQAAFLEAMAEFLVGFRDAKLVKSLRSARRLPIDELG</sequence>
<evidence type="ECO:0000313" key="6">
    <source>
        <dbReference type="EMBL" id="GER34259.1"/>
    </source>
</evidence>
<keyword evidence="6" id="KW-0418">Kinase</keyword>
<feature type="coiled-coil region" evidence="3">
    <location>
        <begin position="126"/>
        <end position="297"/>
    </location>
</feature>
<feature type="compositionally biased region" description="Polar residues" evidence="4">
    <location>
        <begin position="1348"/>
        <end position="1361"/>
    </location>
</feature>
<dbReference type="PANTHER" id="PTHR32258">
    <property type="entry name" value="PROTEIN NETWORKED 4A"/>
    <property type="match status" value="1"/>
</dbReference>
<feature type="coiled-coil region" evidence="3">
    <location>
        <begin position="753"/>
        <end position="791"/>
    </location>
</feature>
<feature type="compositionally biased region" description="Basic residues" evidence="4">
    <location>
        <begin position="1383"/>
        <end position="1395"/>
    </location>
</feature>
<dbReference type="InterPro" id="IPR051861">
    <property type="entry name" value="NET_actin-binding_domain"/>
</dbReference>
<dbReference type="OrthoDB" id="10255522at2759"/>
<organism evidence="6 7">
    <name type="scientific">Striga asiatica</name>
    <name type="common">Asiatic witchweed</name>
    <name type="synonym">Buchnera asiatica</name>
    <dbReference type="NCBI Taxonomy" id="4170"/>
    <lineage>
        <taxon>Eukaryota</taxon>
        <taxon>Viridiplantae</taxon>
        <taxon>Streptophyta</taxon>
        <taxon>Embryophyta</taxon>
        <taxon>Tracheophyta</taxon>
        <taxon>Spermatophyta</taxon>
        <taxon>Magnoliopsida</taxon>
        <taxon>eudicotyledons</taxon>
        <taxon>Gunneridae</taxon>
        <taxon>Pentapetalae</taxon>
        <taxon>asterids</taxon>
        <taxon>lamiids</taxon>
        <taxon>Lamiales</taxon>
        <taxon>Orobanchaceae</taxon>
        <taxon>Buchnereae</taxon>
        <taxon>Striga</taxon>
    </lineage>
</organism>
<evidence type="ECO:0000256" key="3">
    <source>
        <dbReference type="SAM" id="Coils"/>
    </source>
</evidence>
<evidence type="ECO:0000313" key="7">
    <source>
        <dbReference type="Proteomes" id="UP000325081"/>
    </source>
</evidence>
<feature type="coiled-coil region" evidence="3">
    <location>
        <begin position="1138"/>
        <end position="1225"/>
    </location>
</feature>
<feature type="coiled-coil region" evidence="3">
    <location>
        <begin position="914"/>
        <end position="990"/>
    </location>
</feature>
<evidence type="ECO:0000256" key="1">
    <source>
        <dbReference type="ARBA" id="ARBA00023054"/>
    </source>
</evidence>
<feature type="region of interest" description="Disordered" evidence="4">
    <location>
        <begin position="1323"/>
        <end position="1361"/>
    </location>
</feature>